<dbReference type="AlphaFoldDB" id="A0A2M7TT41"/>
<reference evidence="3" key="1">
    <citation type="submission" date="2017-09" db="EMBL/GenBank/DDBJ databases">
        <title>Depth-based differentiation of microbial function through sediment-hosted aquifers and enrichment of novel symbionts in the deep terrestrial subsurface.</title>
        <authorList>
            <person name="Probst A.J."/>
            <person name="Ladd B."/>
            <person name="Jarett J.K."/>
            <person name="Geller-Mcgrath D.E."/>
            <person name="Sieber C.M.K."/>
            <person name="Emerson J.B."/>
            <person name="Anantharaman K."/>
            <person name="Thomas B.C."/>
            <person name="Malmstrom R."/>
            <person name="Stieglmeier M."/>
            <person name="Klingl A."/>
            <person name="Woyke T."/>
            <person name="Ryan C.M."/>
            <person name="Banfield J.F."/>
        </authorList>
    </citation>
    <scope>NUCLEOTIDE SEQUENCE [LARGE SCALE GENOMIC DNA]</scope>
</reference>
<dbReference type="InterPro" id="IPR018746">
    <property type="entry name" value="DUF2298"/>
</dbReference>
<feature type="transmembrane region" description="Helical" evidence="1">
    <location>
        <begin position="12"/>
        <end position="34"/>
    </location>
</feature>
<dbReference type="PANTHER" id="PTHR10790:SF51">
    <property type="entry name" value="TETRATRICOPEPTIDE REPEAT PROTEIN"/>
    <property type="match status" value="1"/>
</dbReference>
<organism evidence="2 3">
    <name type="scientific">Candidatus Shapirobacteria bacterium CG_4_10_14_0_2_um_filter_40_12</name>
    <dbReference type="NCBI Taxonomy" id="1974871"/>
    <lineage>
        <taxon>Bacteria</taxon>
        <taxon>Candidatus Shapironibacteriota</taxon>
    </lineage>
</organism>
<gene>
    <name evidence="2" type="ORF">COY20_02425</name>
</gene>
<protein>
    <recommendedName>
        <fullName evidence="4">YYY membrane protein</fullName>
    </recommendedName>
</protein>
<feature type="transmembrane region" description="Helical" evidence="1">
    <location>
        <begin position="46"/>
        <end position="64"/>
    </location>
</feature>
<feature type="transmembrane region" description="Helical" evidence="1">
    <location>
        <begin position="100"/>
        <end position="124"/>
    </location>
</feature>
<evidence type="ECO:0000313" key="2">
    <source>
        <dbReference type="EMBL" id="PIZ58977.1"/>
    </source>
</evidence>
<dbReference type="Proteomes" id="UP000229336">
    <property type="component" value="Unassembled WGS sequence"/>
</dbReference>
<feature type="transmembrane region" description="Helical" evidence="1">
    <location>
        <begin position="419"/>
        <end position="441"/>
    </location>
</feature>
<feature type="transmembrane region" description="Helical" evidence="1">
    <location>
        <begin position="189"/>
        <end position="213"/>
    </location>
</feature>
<keyword evidence="1" id="KW-0472">Membrane</keyword>
<feature type="transmembrane region" description="Helical" evidence="1">
    <location>
        <begin position="225"/>
        <end position="243"/>
    </location>
</feature>
<feature type="transmembrane region" description="Helical" evidence="1">
    <location>
        <begin position="453"/>
        <end position="471"/>
    </location>
</feature>
<evidence type="ECO:0008006" key="4">
    <source>
        <dbReference type="Google" id="ProtNLM"/>
    </source>
</evidence>
<keyword evidence="1" id="KW-0812">Transmembrane</keyword>
<evidence type="ECO:0000313" key="3">
    <source>
        <dbReference type="Proteomes" id="UP000229336"/>
    </source>
</evidence>
<evidence type="ECO:0000256" key="1">
    <source>
        <dbReference type="SAM" id="Phobius"/>
    </source>
</evidence>
<name>A0A2M7TT41_9BACT</name>
<feature type="transmembrane region" description="Helical" evidence="1">
    <location>
        <begin position="157"/>
        <end position="177"/>
    </location>
</feature>
<dbReference type="EMBL" id="PFNX01000051">
    <property type="protein sequence ID" value="PIZ58977.1"/>
    <property type="molecule type" value="Genomic_DNA"/>
</dbReference>
<feature type="transmembrane region" description="Helical" evidence="1">
    <location>
        <begin position="70"/>
        <end position="88"/>
    </location>
</feature>
<dbReference type="PANTHER" id="PTHR10790">
    <property type="entry name" value="TPR-DOMAIN CONTAINING PROTEIN"/>
    <property type="match status" value="1"/>
</dbReference>
<sequence>MTLFLADFKFIVFWWLFILGFSLLFLPLTFALFHKFFDRGYIFTKILSLTLVTYSIFCLSVIHLLPFTQFSILIILLLIFFADLFYFFKLKNWSSFKEDFLASFKIILFEEILFLSILTLWSYIRGHTPDIDGLEKYMDWGFVNSALRTRFLPPADMWYAGSPINYYYFGHLVFALLTKISGLSSAITYNLSIATVCALTFVSTFSLSVNLVFHHLRSKIYRLQFVFLAGLISALLLTFGGNLHPLYKIIKTDIQNNNGHLNLSIKAIKLAVSAYWYPDATRFIGFDPDVNNKTIHEFPLYSFVVSDLHGHMNDIPLILCFLAFLFSYSLSIKKSHLDPKLFLSAGLFLSIAYMTNAWDLAVYGLFFGLFLLLIQKNFWLTISSGLLTILFWYLFTLPYSLNFIPMAEGLKLVDARSAFYQLCVLYGGFWLISIPFVFFFIRHLKLDIRNSDIFVLTLLITATILIIIPELIYVKDIYINEHRRANTMFKLVYQAFIMYSLSGGYILIRLRKIFVYRLLFLLVLIAHLIYPYFAIKSYRDSHSEFKYWGLRGTDYLQEQFPDNLAVINWINTNITGQPHLVEAVGDSYTKFNQVSSATGLPTIEGWLVHEWLWRGGYDGPGSRATEVSVIYESTDSTKVKEILQKYNVEYILVGDQEREKYPKLNESVIASLAHVVFQSADTRLYEIN</sequence>
<feature type="transmembrane region" description="Helical" evidence="1">
    <location>
        <begin position="515"/>
        <end position="533"/>
    </location>
</feature>
<feature type="transmembrane region" description="Helical" evidence="1">
    <location>
        <begin position="491"/>
        <end position="508"/>
    </location>
</feature>
<accession>A0A2M7TT41</accession>
<proteinExistence type="predicted"/>
<feature type="transmembrane region" description="Helical" evidence="1">
    <location>
        <begin position="315"/>
        <end position="331"/>
    </location>
</feature>
<feature type="transmembrane region" description="Helical" evidence="1">
    <location>
        <begin position="351"/>
        <end position="373"/>
    </location>
</feature>
<comment type="caution">
    <text evidence="2">The sequence shown here is derived from an EMBL/GenBank/DDBJ whole genome shotgun (WGS) entry which is preliminary data.</text>
</comment>
<dbReference type="Pfam" id="PF10060">
    <property type="entry name" value="DUF2298"/>
    <property type="match status" value="1"/>
</dbReference>
<feature type="transmembrane region" description="Helical" evidence="1">
    <location>
        <begin position="378"/>
        <end position="399"/>
    </location>
</feature>
<keyword evidence="1" id="KW-1133">Transmembrane helix</keyword>